<evidence type="ECO:0008006" key="3">
    <source>
        <dbReference type="Google" id="ProtNLM"/>
    </source>
</evidence>
<sequence length="258" mass="27664">MRPGLEQARDKQFGAFAVWQVLCEYTRGEMRVLVDRGEWVRVFRGVYREADTPPVPELRVEAARLTTGLTSVIAAYDTAAQLHGFAVADTRTTHVLGARPARSAQLFVHRDHAEAAELELIRGTLTTTAARTAVDVARTASRDVAAATLEAVVEQSVSPVRLAREVLRHRGRRGYRQAVELIGRLDSGPVEACHGELPATARGYAKAGVTPTTDLDPGAAEPIPAARLLCDAARTIPHSVCCATPSAVSRIGGDRGNG</sequence>
<accession>A0ABV3FQ55</accession>
<keyword evidence="2" id="KW-1185">Reference proteome</keyword>
<proteinExistence type="predicted"/>
<comment type="caution">
    <text evidence="1">The sequence shown here is derived from an EMBL/GenBank/DDBJ whole genome shotgun (WGS) entry which is preliminary data.</text>
</comment>
<organism evidence="1 2">
    <name type="scientific">Nocardia aurea</name>
    <dbReference type="NCBI Taxonomy" id="2144174"/>
    <lineage>
        <taxon>Bacteria</taxon>
        <taxon>Bacillati</taxon>
        <taxon>Actinomycetota</taxon>
        <taxon>Actinomycetes</taxon>
        <taxon>Mycobacteriales</taxon>
        <taxon>Nocardiaceae</taxon>
        <taxon>Nocardia</taxon>
    </lineage>
</organism>
<dbReference type="RefSeq" id="WP_357781439.1">
    <property type="nucleotide sequence ID" value="NZ_JBFAKC010000003.1"/>
</dbReference>
<evidence type="ECO:0000313" key="2">
    <source>
        <dbReference type="Proteomes" id="UP001551695"/>
    </source>
</evidence>
<name>A0ABV3FQ55_9NOCA</name>
<gene>
    <name evidence="1" type="ORF">AB0I48_08360</name>
</gene>
<protein>
    <recommendedName>
        <fullName evidence="3">AbiEi antitoxin C-terminal domain-containing protein</fullName>
    </recommendedName>
</protein>
<dbReference type="Proteomes" id="UP001551695">
    <property type="component" value="Unassembled WGS sequence"/>
</dbReference>
<evidence type="ECO:0000313" key="1">
    <source>
        <dbReference type="EMBL" id="MEV0707559.1"/>
    </source>
</evidence>
<dbReference type="EMBL" id="JBFAKC010000003">
    <property type="protein sequence ID" value="MEV0707559.1"/>
    <property type="molecule type" value="Genomic_DNA"/>
</dbReference>
<reference evidence="1 2" key="1">
    <citation type="submission" date="2024-06" db="EMBL/GenBank/DDBJ databases">
        <title>The Natural Products Discovery Center: Release of the First 8490 Sequenced Strains for Exploring Actinobacteria Biosynthetic Diversity.</title>
        <authorList>
            <person name="Kalkreuter E."/>
            <person name="Kautsar S.A."/>
            <person name="Yang D."/>
            <person name="Bader C.D."/>
            <person name="Teijaro C.N."/>
            <person name="Fluegel L."/>
            <person name="Davis C.M."/>
            <person name="Simpson J.R."/>
            <person name="Lauterbach L."/>
            <person name="Steele A.D."/>
            <person name="Gui C."/>
            <person name="Meng S."/>
            <person name="Li G."/>
            <person name="Viehrig K."/>
            <person name="Ye F."/>
            <person name="Su P."/>
            <person name="Kiefer A.F."/>
            <person name="Nichols A."/>
            <person name="Cepeda A.J."/>
            <person name="Yan W."/>
            <person name="Fan B."/>
            <person name="Jiang Y."/>
            <person name="Adhikari A."/>
            <person name="Zheng C.-J."/>
            <person name="Schuster L."/>
            <person name="Cowan T.M."/>
            <person name="Smanski M.J."/>
            <person name="Chevrette M.G."/>
            <person name="De Carvalho L.P.S."/>
            <person name="Shen B."/>
        </authorList>
    </citation>
    <scope>NUCLEOTIDE SEQUENCE [LARGE SCALE GENOMIC DNA]</scope>
    <source>
        <strain evidence="1 2">NPDC050403</strain>
    </source>
</reference>